<organism evidence="2 3">
    <name type="scientific">Cryobacterium breve</name>
    <dbReference type="NCBI Taxonomy" id="1259258"/>
    <lineage>
        <taxon>Bacteria</taxon>
        <taxon>Bacillati</taxon>
        <taxon>Actinomycetota</taxon>
        <taxon>Actinomycetes</taxon>
        <taxon>Micrococcales</taxon>
        <taxon>Microbacteriaceae</taxon>
        <taxon>Cryobacterium</taxon>
    </lineage>
</organism>
<feature type="domain" description="N-acetyltransferase" evidence="1">
    <location>
        <begin position="1"/>
        <end position="98"/>
    </location>
</feature>
<evidence type="ECO:0000259" key="1">
    <source>
        <dbReference type="PROSITE" id="PS51186"/>
    </source>
</evidence>
<dbReference type="EMBL" id="SOGJ01000027">
    <property type="protein sequence ID" value="TFC96380.1"/>
    <property type="molecule type" value="Genomic_DNA"/>
</dbReference>
<dbReference type="Proteomes" id="UP000298355">
    <property type="component" value="Unassembled WGS sequence"/>
</dbReference>
<name>A0ABY2IWI4_9MICO</name>
<evidence type="ECO:0000313" key="2">
    <source>
        <dbReference type="EMBL" id="TFC96380.1"/>
    </source>
</evidence>
<accession>A0ABY2IWI4</accession>
<dbReference type="RefSeq" id="WP_134364258.1">
    <property type="nucleotide sequence ID" value="NZ_SOGJ01000027.1"/>
</dbReference>
<gene>
    <name evidence="2" type="ORF">E3O65_13520</name>
</gene>
<dbReference type="Gene3D" id="3.40.630.30">
    <property type="match status" value="1"/>
</dbReference>
<comment type="caution">
    <text evidence="2">The sequence shown here is derived from an EMBL/GenBank/DDBJ whole genome shotgun (WGS) entry which is preliminary data.</text>
</comment>
<dbReference type="SUPFAM" id="SSF55729">
    <property type="entry name" value="Acyl-CoA N-acyltransferases (Nat)"/>
    <property type="match status" value="1"/>
</dbReference>
<sequence>MVNPAHTVVIQINGEDVGLIAVRTETDSHWIEHFSLEPDYQGRGIGGAVLRQALDKHRDHRPSRLNVLRAGPARVLSERHGFGFDHEDAVDVFLVTAD</sequence>
<dbReference type="Pfam" id="PF13508">
    <property type="entry name" value="Acetyltransf_7"/>
    <property type="match status" value="1"/>
</dbReference>
<dbReference type="CDD" id="cd04301">
    <property type="entry name" value="NAT_SF"/>
    <property type="match status" value="1"/>
</dbReference>
<dbReference type="InterPro" id="IPR016181">
    <property type="entry name" value="Acyl_CoA_acyltransferase"/>
</dbReference>
<protein>
    <submittedName>
        <fullName evidence="2">N-acetyltransferase</fullName>
    </submittedName>
</protein>
<dbReference type="InterPro" id="IPR000182">
    <property type="entry name" value="GNAT_dom"/>
</dbReference>
<evidence type="ECO:0000313" key="3">
    <source>
        <dbReference type="Proteomes" id="UP000298355"/>
    </source>
</evidence>
<keyword evidence="3" id="KW-1185">Reference proteome</keyword>
<dbReference type="PROSITE" id="PS51186">
    <property type="entry name" value="GNAT"/>
    <property type="match status" value="1"/>
</dbReference>
<proteinExistence type="predicted"/>
<reference evidence="2 3" key="1">
    <citation type="submission" date="2019-03" db="EMBL/GenBank/DDBJ databases">
        <title>Genomics of glacier-inhabiting Cryobacterium strains.</title>
        <authorList>
            <person name="Liu Q."/>
            <person name="Xin Y.-H."/>
        </authorList>
    </citation>
    <scope>NUCLEOTIDE SEQUENCE [LARGE SCALE GENOMIC DNA]</scope>
    <source>
        <strain evidence="2 3">TMT4-23</strain>
    </source>
</reference>